<evidence type="ECO:0000256" key="15">
    <source>
        <dbReference type="ARBA" id="ARBA00049289"/>
    </source>
</evidence>
<feature type="transmembrane region" description="Helical" evidence="16">
    <location>
        <begin position="752"/>
        <end position="772"/>
    </location>
</feature>
<dbReference type="PRINTS" id="PR00119">
    <property type="entry name" value="CATATPASE"/>
</dbReference>
<dbReference type="Gene3D" id="3.40.1110.10">
    <property type="entry name" value="Calcium-transporting ATPase, cytoplasmic domain N"/>
    <property type="match status" value="1"/>
</dbReference>
<dbReference type="PANTHER" id="PTHR43520">
    <property type="entry name" value="ATP7, ISOFORM B"/>
    <property type="match status" value="1"/>
</dbReference>
<dbReference type="SUPFAM" id="SSF81665">
    <property type="entry name" value="Calcium ATPase, transmembrane domain M"/>
    <property type="match status" value="1"/>
</dbReference>
<dbReference type="Pfam" id="PF00403">
    <property type="entry name" value="HMA"/>
    <property type="match status" value="1"/>
</dbReference>
<feature type="transmembrane region" description="Helical" evidence="16">
    <location>
        <begin position="390"/>
        <end position="412"/>
    </location>
</feature>
<comment type="subcellular location">
    <subcellularLocation>
        <location evidence="16">Cell membrane</location>
    </subcellularLocation>
    <subcellularLocation>
        <location evidence="1">Endomembrane system</location>
        <topology evidence="1">Multi-pass membrane protein</topology>
    </subcellularLocation>
</comment>
<feature type="transmembrane region" description="Helical" evidence="16">
    <location>
        <begin position="341"/>
        <end position="363"/>
    </location>
</feature>
<evidence type="ECO:0000256" key="4">
    <source>
        <dbReference type="ARBA" id="ARBA00022448"/>
    </source>
</evidence>
<dbReference type="PROSITE" id="PS00154">
    <property type="entry name" value="ATPASE_E1_E2"/>
    <property type="match status" value="1"/>
</dbReference>
<dbReference type="PANTHER" id="PTHR43520:SF8">
    <property type="entry name" value="P-TYPE CU(+) TRANSPORTER"/>
    <property type="match status" value="1"/>
</dbReference>
<dbReference type="NCBIfam" id="TIGR01525">
    <property type="entry name" value="ATPase-IB_hvy"/>
    <property type="match status" value="1"/>
</dbReference>
<dbReference type="InterPro" id="IPR001757">
    <property type="entry name" value="P_typ_ATPase"/>
</dbReference>
<dbReference type="Pfam" id="PF00702">
    <property type="entry name" value="Hydrolase"/>
    <property type="match status" value="1"/>
</dbReference>
<dbReference type="InterPro" id="IPR006121">
    <property type="entry name" value="HMA_dom"/>
</dbReference>
<dbReference type="SUPFAM" id="SSF55008">
    <property type="entry name" value="HMA, heavy metal-associated domain"/>
    <property type="match status" value="1"/>
</dbReference>
<dbReference type="InterPro" id="IPR036412">
    <property type="entry name" value="HAD-like_sf"/>
</dbReference>
<evidence type="ECO:0000256" key="8">
    <source>
        <dbReference type="ARBA" id="ARBA00022796"/>
    </source>
</evidence>
<keyword evidence="4" id="KW-0813">Transport</keyword>
<keyword evidence="12" id="KW-0186">Copper</keyword>
<dbReference type="GO" id="GO:0005507">
    <property type="term" value="F:copper ion binding"/>
    <property type="evidence" value="ECO:0007669"/>
    <property type="project" value="TreeGrafter"/>
</dbReference>
<keyword evidence="11 16" id="KW-1133">Transmembrane helix</keyword>
<comment type="catalytic activity">
    <reaction evidence="15">
        <text>Cu(+)(in) + ATP + H2O = Cu(+)(out) + ADP + phosphate + H(+)</text>
        <dbReference type="Rhea" id="RHEA:25792"/>
        <dbReference type="ChEBI" id="CHEBI:15377"/>
        <dbReference type="ChEBI" id="CHEBI:15378"/>
        <dbReference type="ChEBI" id="CHEBI:30616"/>
        <dbReference type="ChEBI" id="CHEBI:43474"/>
        <dbReference type="ChEBI" id="CHEBI:49552"/>
        <dbReference type="ChEBI" id="CHEBI:456216"/>
        <dbReference type="EC" id="7.2.2.8"/>
    </reaction>
</comment>
<evidence type="ECO:0000256" key="12">
    <source>
        <dbReference type="ARBA" id="ARBA00023008"/>
    </source>
</evidence>
<dbReference type="SUPFAM" id="SSF81653">
    <property type="entry name" value="Calcium ATPase, transduction domain A"/>
    <property type="match status" value="1"/>
</dbReference>
<dbReference type="NCBIfam" id="TIGR01494">
    <property type="entry name" value="ATPase_P-type"/>
    <property type="match status" value="2"/>
</dbReference>
<dbReference type="GO" id="GO:0016887">
    <property type="term" value="F:ATP hydrolysis activity"/>
    <property type="evidence" value="ECO:0007669"/>
    <property type="project" value="InterPro"/>
</dbReference>
<dbReference type="InterPro" id="IPR018303">
    <property type="entry name" value="ATPase_P-typ_P_site"/>
</dbReference>
<dbReference type="InterPro" id="IPR044492">
    <property type="entry name" value="P_typ_ATPase_HD_dom"/>
</dbReference>
<dbReference type="InterPro" id="IPR008250">
    <property type="entry name" value="ATPase_P-typ_transduc_dom_A_sf"/>
</dbReference>
<dbReference type="PRINTS" id="PR00120">
    <property type="entry name" value="HATPASE"/>
</dbReference>
<organism evidence="19 20">
    <name type="scientific">Candidatus Gottesmanbacteria bacterium RBG_16_38_7b</name>
    <dbReference type="NCBI Taxonomy" id="1798372"/>
    <lineage>
        <taxon>Bacteria</taxon>
        <taxon>Candidatus Gottesmaniibacteriota</taxon>
    </lineage>
</organism>
<dbReference type="Pfam" id="PF00122">
    <property type="entry name" value="E1-E2_ATPase"/>
    <property type="match status" value="1"/>
</dbReference>
<keyword evidence="14 16" id="KW-0472">Membrane</keyword>
<dbReference type="SUPFAM" id="SSF56784">
    <property type="entry name" value="HAD-like"/>
    <property type="match status" value="1"/>
</dbReference>
<dbReference type="Proteomes" id="UP000177396">
    <property type="component" value="Unassembled WGS sequence"/>
</dbReference>
<dbReference type="PROSITE" id="PS50846">
    <property type="entry name" value="HMA_2"/>
    <property type="match status" value="1"/>
</dbReference>
<dbReference type="EC" id="7.2.2.8" evidence="3"/>
<dbReference type="SFLD" id="SFLDF00027">
    <property type="entry name" value="p-type_atpase"/>
    <property type="match status" value="1"/>
</dbReference>
<dbReference type="PROSITE" id="PS01047">
    <property type="entry name" value="HMA_1"/>
    <property type="match status" value="1"/>
</dbReference>
<evidence type="ECO:0000256" key="9">
    <source>
        <dbReference type="ARBA" id="ARBA00022840"/>
    </source>
</evidence>
<evidence type="ECO:0000256" key="14">
    <source>
        <dbReference type="ARBA" id="ARBA00023136"/>
    </source>
</evidence>
<feature type="transmembrane region" description="Helical" evidence="16">
    <location>
        <begin position="96"/>
        <end position="115"/>
    </location>
</feature>
<keyword evidence="5 16" id="KW-0812">Transmembrane</keyword>
<dbReference type="PROSITE" id="PS01229">
    <property type="entry name" value="COF_2"/>
    <property type="match status" value="1"/>
</dbReference>
<dbReference type="SFLD" id="SFLDS00003">
    <property type="entry name" value="Haloacid_Dehalogenase"/>
    <property type="match status" value="1"/>
</dbReference>
<keyword evidence="6 16" id="KW-0479">Metal-binding</keyword>
<dbReference type="AlphaFoldDB" id="A0A1F5YKU7"/>
<evidence type="ECO:0000256" key="1">
    <source>
        <dbReference type="ARBA" id="ARBA00004127"/>
    </source>
</evidence>
<feature type="transmembrane region" description="Helical" evidence="16">
    <location>
        <begin position="121"/>
        <end position="141"/>
    </location>
</feature>
<dbReference type="InterPro" id="IPR023214">
    <property type="entry name" value="HAD_sf"/>
</dbReference>
<evidence type="ECO:0000256" key="13">
    <source>
        <dbReference type="ARBA" id="ARBA00023065"/>
    </source>
</evidence>
<keyword evidence="13" id="KW-0406">Ion transport</keyword>
<reference evidence="19 20" key="1">
    <citation type="journal article" date="2016" name="Nat. Commun.">
        <title>Thousands of microbial genomes shed light on interconnected biogeochemical processes in an aquifer system.</title>
        <authorList>
            <person name="Anantharaman K."/>
            <person name="Brown C.T."/>
            <person name="Hug L.A."/>
            <person name="Sharon I."/>
            <person name="Castelle C.J."/>
            <person name="Probst A.J."/>
            <person name="Thomas B.C."/>
            <person name="Singh A."/>
            <person name="Wilkins M.J."/>
            <person name="Karaoz U."/>
            <person name="Brodie E.L."/>
            <person name="Williams K.H."/>
            <person name="Hubbard S.S."/>
            <person name="Banfield J.F."/>
        </authorList>
    </citation>
    <scope>NUCLEOTIDE SEQUENCE [LARGE SCALE GENOMIC DNA]</scope>
</reference>
<dbReference type="GO" id="GO:0012505">
    <property type="term" value="C:endomembrane system"/>
    <property type="evidence" value="ECO:0007669"/>
    <property type="project" value="UniProtKB-SubCell"/>
</dbReference>
<dbReference type="FunFam" id="2.70.150.10:FF:000002">
    <property type="entry name" value="Copper-transporting ATPase 1, putative"/>
    <property type="match status" value="1"/>
</dbReference>
<keyword evidence="10" id="KW-1278">Translocase</keyword>
<comment type="similarity">
    <text evidence="2 16">Belongs to the cation transport ATPase (P-type) (TC 3.A.3) family. Type IB subfamily.</text>
</comment>
<gene>
    <name evidence="19" type="ORF">A2153_00405</name>
</gene>
<dbReference type="FunFam" id="3.40.50.1000:FF:000144">
    <property type="entry name" value="copper-transporting ATPase 1 isoform X2"/>
    <property type="match status" value="1"/>
</dbReference>
<dbReference type="GO" id="GO:0043682">
    <property type="term" value="F:P-type divalent copper transporter activity"/>
    <property type="evidence" value="ECO:0007669"/>
    <property type="project" value="TreeGrafter"/>
</dbReference>
<protein>
    <recommendedName>
        <fullName evidence="3">P-type Cu(+) transporter</fullName>
        <ecNumber evidence="3">7.2.2.8</ecNumber>
    </recommendedName>
</protein>
<keyword evidence="16" id="KW-1003">Cell membrane</keyword>
<dbReference type="GO" id="GO:0005524">
    <property type="term" value="F:ATP binding"/>
    <property type="evidence" value="ECO:0007669"/>
    <property type="project" value="UniProtKB-UniRule"/>
</dbReference>
<evidence type="ECO:0000256" key="11">
    <source>
        <dbReference type="ARBA" id="ARBA00022989"/>
    </source>
</evidence>
<dbReference type="EMBL" id="MFJB01000017">
    <property type="protein sequence ID" value="OGG00704.1"/>
    <property type="molecule type" value="Genomic_DNA"/>
</dbReference>
<feature type="transmembrane region" description="Helical" evidence="16">
    <location>
        <begin position="190"/>
        <end position="207"/>
    </location>
</feature>
<evidence type="ECO:0000256" key="5">
    <source>
        <dbReference type="ARBA" id="ARBA00022692"/>
    </source>
</evidence>
<evidence type="ECO:0000256" key="3">
    <source>
        <dbReference type="ARBA" id="ARBA00012517"/>
    </source>
</evidence>
<evidence type="ECO:0000256" key="10">
    <source>
        <dbReference type="ARBA" id="ARBA00022967"/>
    </source>
</evidence>
<dbReference type="Gene3D" id="2.70.150.10">
    <property type="entry name" value="Calcium-transporting ATPase, cytoplasmic transduction domain A"/>
    <property type="match status" value="1"/>
</dbReference>
<evidence type="ECO:0000313" key="19">
    <source>
        <dbReference type="EMBL" id="OGG00704.1"/>
    </source>
</evidence>
<dbReference type="GO" id="GO:0140581">
    <property type="term" value="F:P-type monovalent copper transporter activity"/>
    <property type="evidence" value="ECO:0007669"/>
    <property type="project" value="UniProtKB-EC"/>
</dbReference>
<dbReference type="InterPro" id="IPR017969">
    <property type="entry name" value="Heavy-metal-associated_CS"/>
</dbReference>
<dbReference type="GO" id="GO:0005886">
    <property type="term" value="C:plasma membrane"/>
    <property type="evidence" value="ECO:0007669"/>
    <property type="project" value="UniProtKB-SubCell"/>
</dbReference>
<feature type="transmembrane region" description="Helical" evidence="16">
    <location>
        <begin position="726"/>
        <end position="746"/>
    </location>
</feature>
<keyword evidence="8" id="KW-0187">Copper transport</keyword>
<evidence type="ECO:0000256" key="2">
    <source>
        <dbReference type="ARBA" id="ARBA00006024"/>
    </source>
</evidence>
<dbReference type="InterPro" id="IPR059000">
    <property type="entry name" value="ATPase_P-type_domA"/>
</dbReference>
<name>A0A1F5YKU7_9BACT</name>
<evidence type="ECO:0000259" key="18">
    <source>
        <dbReference type="PROSITE" id="PS50846"/>
    </source>
</evidence>
<sequence>MTDKRTGQLTLDIIGMHCASCVKLVERALKKVSGVANVSVNLATNKAYLETEKEIDLSLAKKEVEAVGYGIKDKNDSNKEEDPSIVEMEKARRRMWLAWSVAIPIAIWMLFEMFGGYWPDMLLYNLGITLLSTIPLFLPGIETLKTGFKALTRRTANMDTLIALGTTIAFATGPLGLILNYFNLPGIDNYAGVGAMIMAFHLTGRYVEAKARGRASQAIRRLLELGAKSARIIVNGQEKEVPVENLRLNDIMIVRPGEKIPTDGSIIEGQSAVDESMATGESLPITKNTGDKVLGATVNMEGLLKIKVAKIGEDTFLSQVIKLVSEAQGSRIPIQEFADRVTSVFVPIILILTIATITLWLAFPQSFSNLSNVFRPILPWMTGQMFSSPLSQALFAAISVLVIACPCALGLATPTALMVASGLGAENGILIRHGAALQTMKDIKAVILDKTGTITKGKPEVTDVIARSETTKSPPKRDPAEAGQSSSGSPRFARDDILQIAASAESGSEHPLGQAIVVKSRQNKLQLFPPKNFKAISGGGVTAVVDGKNIIIGTVKLLQEEKVNLHLLNQNNITSLEKQGKTVVHLSIDKKYQGSIAIADTVKEDSQSAIASLIRQGFAVFMITGDNQNTAEAIASQVGIPKENVLAHVLPQDKVVKVKELQKKFPVAFVGDGINDAPALAQANVGIAMGTGTDIAIESGDIILVRGQLSLLVSAIKLSKAAFAKIVQNLFWAFFYNVVAIPLAFIGLLHPIIAEIAMATSSITVVGNANLLRRTIIKSS</sequence>
<keyword evidence="7 16" id="KW-0547">Nucleotide-binding</keyword>
<dbReference type="InterPro" id="IPR023298">
    <property type="entry name" value="ATPase_P-typ_TM_dom_sf"/>
</dbReference>
<proteinExistence type="inferred from homology"/>
<dbReference type="Gene3D" id="3.40.50.1000">
    <property type="entry name" value="HAD superfamily/HAD-like"/>
    <property type="match status" value="1"/>
</dbReference>
<comment type="caution">
    <text evidence="19">The sequence shown here is derived from an EMBL/GenBank/DDBJ whole genome shotgun (WGS) entry which is preliminary data.</text>
</comment>
<dbReference type="Gene3D" id="3.30.70.100">
    <property type="match status" value="1"/>
</dbReference>
<dbReference type="CDD" id="cd00371">
    <property type="entry name" value="HMA"/>
    <property type="match status" value="1"/>
</dbReference>
<evidence type="ECO:0000313" key="20">
    <source>
        <dbReference type="Proteomes" id="UP000177396"/>
    </source>
</evidence>
<keyword evidence="9 16" id="KW-0067">ATP-binding</keyword>
<evidence type="ECO:0000256" key="17">
    <source>
        <dbReference type="SAM" id="MobiDB-lite"/>
    </source>
</evidence>
<evidence type="ECO:0000256" key="6">
    <source>
        <dbReference type="ARBA" id="ARBA00022723"/>
    </source>
</evidence>
<dbReference type="GO" id="GO:0055070">
    <property type="term" value="P:copper ion homeostasis"/>
    <property type="evidence" value="ECO:0007669"/>
    <property type="project" value="TreeGrafter"/>
</dbReference>
<accession>A0A1F5YKU7</accession>
<dbReference type="SFLD" id="SFLDG00002">
    <property type="entry name" value="C1.7:_P-type_atpase_like"/>
    <property type="match status" value="1"/>
</dbReference>
<dbReference type="InterPro" id="IPR027256">
    <property type="entry name" value="P-typ_ATPase_IB"/>
</dbReference>
<evidence type="ECO:0000256" key="16">
    <source>
        <dbReference type="RuleBase" id="RU362081"/>
    </source>
</evidence>
<dbReference type="CDD" id="cd02094">
    <property type="entry name" value="P-type_ATPase_Cu-like"/>
    <property type="match status" value="1"/>
</dbReference>
<feature type="domain" description="HMA" evidence="18">
    <location>
        <begin position="7"/>
        <end position="72"/>
    </location>
</feature>
<feature type="region of interest" description="Disordered" evidence="17">
    <location>
        <begin position="461"/>
        <end position="491"/>
    </location>
</feature>
<feature type="transmembrane region" description="Helical" evidence="16">
    <location>
        <begin position="161"/>
        <end position="184"/>
    </location>
</feature>
<dbReference type="InterPro" id="IPR023299">
    <property type="entry name" value="ATPase_P-typ_cyto_dom_N"/>
</dbReference>
<evidence type="ECO:0000256" key="7">
    <source>
        <dbReference type="ARBA" id="ARBA00022741"/>
    </source>
</evidence>
<dbReference type="InterPro" id="IPR036163">
    <property type="entry name" value="HMA_dom_sf"/>
</dbReference>